<dbReference type="Proteomes" id="UP001150603">
    <property type="component" value="Unassembled WGS sequence"/>
</dbReference>
<feature type="non-terminal residue" evidence="1">
    <location>
        <position position="1"/>
    </location>
</feature>
<evidence type="ECO:0000313" key="2">
    <source>
        <dbReference type="Proteomes" id="UP001150603"/>
    </source>
</evidence>
<sequence length="94" mass="11032">GWVIAANMVTTLPYWLYVVASLMPALQGVFNFLVFLFNPAWDGQRKILIDPFLKRVEKRRNKRKQPDLESETIEMLTYHTNDSTIKLSPYQSRN</sequence>
<proteinExistence type="predicted"/>
<evidence type="ECO:0000313" key="1">
    <source>
        <dbReference type="EMBL" id="KAJ1936455.1"/>
    </source>
</evidence>
<gene>
    <name evidence="1" type="ORF">FBU59_005045</name>
</gene>
<accession>A0ACC1J3U8</accession>
<keyword evidence="2" id="KW-1185">Reference proteome</keyword>
<name>A0ACC1J3U8_9FUNG</name>
<comment type="caution">
    <text evidence="1">The sequence shown here is derived from an EMBL/GenBank/DDBJ whole genome shotgun (WGS) entry which is preliminary data.</text>
</comment>
<reference evidence="1" key="1">
    <citation type="submission" date="2022-07" db="EMBL/GenBank/DDBJ databases">
        <title>Phylogenomic reconstructions and comparative analyses of Kickxellomycotina fungi.</title>
        <authorList>
            <person name="Reynolds N.K."/>
            <person name="Stajich J.E."/>
            <person name="Barry K."/>
            <person name="Grigoriev I.V."/>
            <person name="Crous P."/>
            <person name="Smith M.E."/>
        </authorList>
    </citation>
    <scope>NUCLEOTIDE SEQUENCE</scope>
    <source>
        <strain evidence="1">NRRL 5244</strain>
    </source>
</reference>
<dbReference type="EMBL" id="JANBPW010003878">
    <property type="protein sequence ID" value="KAJ1936455.1"/>
    <property type="molecule type" value="Genomic_DNA"/>
</dbReference>
<protein>
    <submittedName>
        <fullName evidence="1">Uncharacterized protein</fullName>
    </submittedName>
</protein>
<organism evidence="1 2">
    <name type="scientific">Linderina macrospora</name>
    <dbReference type="NCBI Taxonomy" id="4868"/>
    <lineage>
        <taxon>Eukaryota</taxon>
        <taxon>Fungi</taxon>
        <taxon>Fungi incertae sedis</taxon>
        <taxon>Zoopagomycota</taxon>
        <taxon>Kickxellomycotina</taxon>
        <taxon>Kickxellomycetes</taxon>
        <taxon>Kickxellales</taxon>
        <taxon>Kickxellaceae</taxon>
        <taxon>Linderina</taxon>
    </lineage>
</organism>